<dbReference type="InterPro" id="IPR011006">
    <property type="entry name" value="CheY-like_superfamily"/>
</dbReference>
<keyword evidence="25" id="KW-1185">Reference proteome</keyword>
<dbReference type="CDD" id="cd00130">
    <property type="entry name" value="PAS"/>
    <property type="match status" value="1"/>
</dbReference>
<feature type="domain" description="Response regulatory" evidence="20">
    <location>
        <begin position="2385"/>
        <end position="2507"/>
    </location>
</feature>
<evidence type="ECO:0000313" key="24">
    <source>
        <dbReference type="EMBL" id="OSM00274.1"/>
    </source>
</evidence>
<proteinExistence type="predicted"/>
<dbReference type="SUPFAM" id="SSF55785">
    <property type="entry name" value="PYP-like sensor domain (PAS domain)"/>
    <property type="match status" value="2"/>
</dbReference>
<dbReference type="InterPro" id="IPR036641">
    <property type="entry name" value="HPT_dom_sf"/>
</dbReference>
<dbReference type="Gene3D" id="1.20.120.160">
    <property type="entry name" value="HPT domain"/>
    <property type="match status" value="1"/>
</dbReference>
<dbReference type="CDD" id="cd16922">
    <property type="entry name" value="HATPase_EvgS-ArcB-TorS-like"/>
    <property type="match status" value="1"/>
</dbReference>
<dbReference type="InterPro" id="IPR000700">
    <property type="entry name" value="PAS-assoc_C"/>
</dbReference>
<keyword evidence="12" id="KW-0902">Two-component regulatory system</keyword>
<dbReference type="Pfam" id="PF00497">
    <property type="entry name" value="SBP_bac_3"/>
    <property type="match status" value="4"/>
</dbReference>
<evidence type="ECO:0000256" key="9">
    <source>
        <dbReference type="ARBA" id="ARBA00022777"/>
    </source>
</evidence>
<dbReference type="InterPro" id="IPR001789">
    <property type="entry name" value="Sig_transdc_resp-reg_receiver"/>
</dbReference>
<dbReference type="Pfam" id="PF08447">
    <property type="entry name" value="PAS_3"/>
    <property type="match status" value="1"/>
</dbReference>
<dbReference type="SMART" id="SM00448">
    <property type="entry name" value="REC"/>
    <property type="match status" value="2"/>
</dbReference>
<comment type="catalytic activity">
    <reaction evidence="1">
        <text>ATP + protein L-histidine = ADP + protein N-phospho-L-histidine.</text>
        <dbReference type="EC" id="2.7.13.3"/>
    </reaction>
</comment>
<dbReference type="Pfam" id="PF00072">
    <property type="entry name" value="Response_reg"/>
    <property type="match status" value="2"/>
</dbReference>
<keyword evidence="11 18" id="KW-1133">Transmembrane helix</keyword>
<dbReference type="SMART" id="SM00073">
    <property type="entry name" value="HPT"/>
    <property type="match status" value="1"/>
</dbReference>
<dbReference type="Pfam" id="PF08448">
    <property type="entry name" value="PAS_4"/>
    <property type="match status" value="1"/>
</dbReference>
<evidence type="ECO:0000313" key="25">
    <source>
        <dbReference type="Proteomes" id="UP000194003"/>
    </source>
</evidence>
<evidence type="ECO:0000256" key="4">
    <source>
        <dbReference type="ARBA" id="ARBA00022475"/>
    </source>
</evidence>
<dbReference type="EC" id="2.7.13.3" evidence="3"/>
<feature type="modified residue" description="4-aspartylphosphate" evidence="17">
    <location>
        <position position="2585"/>
    </location>
</feature>
<dbReference type="SUPFAM" id="SSF47384">
    <property type="entry name" value="Homodimeric domain of signal transducing histidine kinase"/>
    <property type="match status" value="1"/>
</dbReference>
<dbReference type="Pfam" id="PF12860">
    <property type="entry name" value="PAS_7"/>
    <property type="match status" value="1"/>
</dbReference>
<dbReference type="InterPro" id="IPR003594">
    <property type="entry name" value="HATPase_dom"/>
</dbReference>
<evidence type="ECO:0000256" key="2">
    <source>
        <dbReference type="ARBA" id="ARBA00004651"/>
    </source>
</evidence>
<protein>
    <recommendedName>
        <fullName evidence="15">Sensory/regulatory protein RpfC</fullName>
        <ecNumber evidence="3">2.7.13.3</ecNumber>
    </recommendedName>
</protein>
<sequence length="2956" mass="327759">MVIQLKWRHQFQFAGYYAAEARGYFADEGLNVTLRELQPGEDPVAVVLSGKASYGVADAGLALDSLEGKPVRLLAQIFQYTPSALLALKSSGIQFPRDLRGKRVMLSSNSHSSPSVRAMLRKTLGASPDLTIVPHALSLQPLVKGEVDAVNAYLGNEPFALKQAGIGFVILDPRDYGIDLYGDNLFTTAAEWRDHAERAVRVTRAVRQGWEYALEHPNEIVRLITAKYNPQNRSIKQLKFEAAQIKRAVLAEFNPIGAYERSRYQKMVQTFAFSGMAAKARLNDDFFTDLESVTPGGKLPLTEEERAWLAEHPVWRVHNERDWAPFNFFRNGKPQGFSIDYMDLLAEKLGVRIEYVSGPTWGEFIQRIREKKLDVMLNIVRTPERLKYIRYTHPYAKNPNVIVSRQAQPYDNIAALEGKRVAYPSGFFYDEVLQRDYPKIIRALMADTTESLMQLSLGNVDAVLGEQAVLSYLIGENMLTGLTLSGEADLGRPDLANLRIGVRFDWPEAPPILEKAMRAVSIQELRELRQQWLDTKRASIESNPAPTLNVTPQERAWLDEHPVIPIGVDGHWAPIDFIDEDGEFKGVSADYVREVGKLLGVTFEPRTGPKFAQMLEKTVSGKFPVAVSVARRPERADKLLFGPAFFNVRRAIIARSGVNIHSIADLTGKTVALERGYVTNALTRERNPQIQIINVDDTLAALKLVSYGQADAYIGNLAVALWHMGRQQLVNLEPVGDAWNDASPQHFVVTRADPQWQPLVGLLDKAMAAIPESVRREIDQRWIGANTQIQIKPRIQLTNDERDWLKQHPVLTAHNELNWPPFNFNKGDQPLGYSIDMMDMVARNLGVKVKYLHGPSWAEFLQMTRRGELDVLLNVVKTPEREDSLAFTTPYLNAKSAIYVRSARDDIRSLADLNGKKVAIPKGFFFEEIVRAHYPLIQIAPVENALDGLRAVSQKQADATIGEEAVILYLIGEHLFSDIKRAAGISDARFHSDLSMAVTKDQALLQRLLQKGLNAVTLAEKRKLAERWMGLDPVAESQRVPMTADERAWVESHPVVKLGVDPAWPPFDYVDGRGIHVGYAADLLQVLKSKLGIDFQRVPNLTWKQVVDGAKAREIDVISLISVDDDRRAFLNFSDPVLTMPLVAAARDDAPVIRSVTDLKEMSIVVPKGYTVANLLRVQHPDQPFREVENPLSGLKQVSLGQADVYLGYLGVIGHLIRENGLFNLKVVGPTGFPPKQLSIGVRSDQPQLIALINKALKTIPLTERRAIERKWAPLMKTAAPAAEEATVGGIKTQWVALALATLFLLLLLGVMVAPRLFSDEMLARQFGARGFRSFILGGLSVILVIVGSLIWFTLQKNRALALESTRQDLKVVLESSVERLHFWVQSQQNLLAQLGRDPELVAITEELLKLESKTPQTLSQAPAQALVRAFFAARESRFGRIGFHIISPDGANLASQHNADLGERNIIGAVKPRLLRKAFSGQPVFVPPIQISDMPNPDAAAAEEQKINMFFAAPIRNAQGDVIAVLTQQLLPSGQLSRIMQYGRIGHTGETYLLDVNGRIITESRFKQDLARIGVLLVGEQSDSTDLIARDPGGDMTRGYHPRTPLAERPFTKMAADLVQQGRMALNRSDPHVAMETPLRMNVEGYRDYRGVPVMGAWRWLPDIELGLASEIDRDEALSGFYAMRRNLLMVAGLTLLLTIVATLVLVVLGERAARAMRRSQEELESRVVARTAELTRLSNRHNLALTSMSDGLFLLDGNQQFVFFNSRYLELFNLPDELVSEGGSYEPVVRFLVERGDYGRVSDKESFVRMQLNHLHIRTSVRREIHTHEGLVLDMRQAPVADGGVVMTISDVTQRKRAELEVSKKQALMQSVFDSIPDLIFAKDLYGVYSNTNVSFERFIRHERDEVIGHSDFDLYPHDIAERFREKDLEILHGGKPVRLEEWALRQPGKVLLDILKTPFYGPDGEVLGILGVCRDITERKRMEEDMRRINFLSDQALDLTKAGYWHVPLDGAGWYISSPRAAAIFGDAPREDFRYRIREEWYENVKAADPEVAKEVYTRFQAVVKGKASAFNATFPYKRPIDGETVWIHALGQVTQGEENEPDVLYGVTQDITEYKLLEFDLTEAMHAADAANRAKSDFLANMSHEIRTPMNAIIGMSHLALQTQLSAKQRDYVTKTHNAANSLLGIINDILDFSKIEAGKLDMESAPFQLDETLENLANLITVKTAEKGLEFLISMEPDTPIGLVGDSLRLGQVLINLSNNAVKFTQQGEIVVRVALQEKDENAALLRFEVRDTGIGMSDEQMARLFQAFSQADASTTRKYGGTGLGLTISKRLVEMMGGEIGVESAPGQGSTFWFTARFTLHDQVKRRFEIVPEELEGKRVLVVDDSDDSRQILNALVRAMHLETRTAVDGEQAIEAILQAQKGGEPFDLVLMDWQMPGMDGIEATRAIQQRAQINPKPSVILITAHGREEVRSQSQSVDLAAFLLKPVTASTLFDAVVREAFGMETRIHATTTETPMPSQDLARPIRGARLLLVEDNEINQQVATELLQQAGLRVAVANNGQKGVEAALAGDYAAVLMDVQMPVMDGYAAARAIRQEARLAELPIIAMTANAMAGDRERCLEAGMNDHVAKPINPQDLFEALARWVAPTGAADEETEPAGAQIGNGDDALPELPGFDVQNAVLRVGGNPATYRKLLLKSRASQEQAIARVQEALAADDRETAVREAHTLKGVAGALGALDCQQAAGELEALLMREGALDPTALAQAQEAAQAALTAMLQTIDAADLESAQAAPTAPAWDPERMQALMAQLAEQVADDDVDAAETATDIAQLAGDTPLANTARALRRAAEGYDFNAALQHLERLRTQLAQMSTPGAEASDASTLSRDEVDALLAKVRDDDAEAEDLAGTLLQRQLTAAQGDLLKRARAKLAQYDFDEALPLVEQLAQTFVE</sequence>
<keyword evidence="5 17" id="KW-0597">Phosphoprotein</keyword>
<evidence type="ECO:0000256" key="10">
    <source>
        <dbReference type="ARBA" id="ARBA00022840"/>
    </source>
</evidence>
<feature type="transmembrane region" description="Helical" evidence="18">
    <location>
        <begin position="1295"/>
        <end position="1314"/>
    </location>
</feature>
<dbReference type="SUPFAM" id="SSF55874">
    <property type="entry name" value="ATPase domain of HSP90 chaperone/DNA topoisomerase II/histidine kinase"/>
    <property type="match status" value="1"/>
</dbReference>
<dbReference type="PANTHER" id="PTHR45339:SF1">
    <property type="entry name" value="HYBRID SIGNAL TRANSDUCTION HISTIDINE KINASE J"/>
    <property type="match status" value="1"/>
</dbReference>
<feature type="domain" description="Histidine kinase" evidence="19">
    <location>
        <begin position="2145"/>
        <end position="2366"/>
    </location>
</feature>
<name>A0A1Y2K0E5_9PROT</name>
<dbReference type="Proteomes" id="UP000194003">
    <property type="component" value="Unassembled WGS sequence"/>
</dbReference>
<dbReference type="PROSITE" id="PS50894">
    <property type="entry name" value="HPT"/>
    <property type="match status" value="1"/>
</dbReference>
<gene>
    <name evidence="24" type="ORF">MAIT1_00753</name>
</gene>
<dbReference type="Pfam" id="PF02518">
    <property type="entry name" value="HATPase_c"/>
    <property type="match status" value="1"/>
</dbReference>
<evidence type="ECO:0000259" key="23">
    <source>
        <dbReference type="PROSITE" id="PS50894"/>
    </source>
</evidence>
<dbReference type="InterPro" id="IPR001638">
    <property type="entry name" value="Solute-binding_3/MltF_N"/>
</dbReference>
<feature type="modified residue" description="4-aspartylphosphate" evidence="17">
    <location>
        <position position="2439"/>
    </location>
</feature>
<keyword evidence="10" id="KW-0067">ATP-binding</keyword>
<dbReference type="Gene3D" id="3.40.190.10">
    <property type="entry name" value="Periplasmic binding protein-like II"/>
    <property type="match status" value="10"/>
</dbReference>
<dbReference type="GO" id="GO:0000155">
    <property type="term" value="F:phosphorelay sensor kinase activity"/>
    <property type="evidence" value="ECO:0007669"/>
    <property type="project" value="InterPro"/>
</dbReference>
<dbReference type="PROSITE" id="PS50110">
    <property type="entry name" value="RESPONSE_REGULATORY"/>
    <property type="match status" value="2"/>
</dbReference>
<evidence type="ECO:0000256" key="1">
    <source>
        <dbReference type="ARBA" id="ARBA00000085"/>
    </source>
</evidence>
<dbReference type="GO" id="GO:0005886">
    <property type="term" value="C:plasma membrane"/>
    <property type="evidence" value="ECO:0007669"/>
    <property type="project" value="UniProtKB-SubCell"/>
</dbReference>
<keyword evidence="4" id="KW-1003">Cell membrane</keyword>
<evidence type="ECO:0000256" key="14">
    <source>
        <dbReference type="ARBA" id="ARBA00064003"/>
    </source>
</evidence>
<keyword evidence="13 18" id="KW-0472">Membrane</keyword>
<organism evidence="24 25">
    <name type="scientific">Magnetofaba australis IT-1</name>
    <dbReference type="NCBI Taxonomy" id="1434232"/>
    <lineage>
        <taxon>Bacteria</taxon>
        <taxon>Pseudomonadati</taxon>
        <taxon>Pseudomonadota</taxon>
        <taxon>Magnetococcia</taxon>
        <taxon>Magnetococcales</taxon>
        <taxon>Magnetococcaceae</taxon>
        <taxon>Magnetofaba</taxon>
    </lineage>
</organism>
<dbReference type="FunFam" id="1.10.287.130:FF:000002">
    <property type="entry name" value="Two-component osmosensing histidine kinase"/>
    <property type="match status" value="1"/>
</dbReference>
<dbReference type="InterPro" id="IPR004358">
    <property type="entry name" value="Sig_transdc_His_kin-like_C"/>
</dbReference>
<dbReference type="Gene3D" id="3.30.565.10">
    <property type="entry name" value="Histidine kinase-like ATPase, C-terminal domain"/>
    <property type="match status" value="1"/>
</dbReference>
<comment type="subcellular location">
    <subcellularLocation>
        <location evidence="2">Cell membrane</location>
        <topology evidence="2">Multi-pass membrane protein</topology>
    </subcellularLocation>
</comment>
<dbReference type="PROSITE" id="PS50109">
    <property type="entry name" value="HIS_KIN"/>
    <property type="match status" value="1"/>
</dbReference>
<comment type="subunit">
    <text evidence="14">At low DSF concentrations, interacts with RpfF.</text>
</comment>
<dbReference type="PROSITE" id="PS50113">
    <property type="entry name" value="PAC"/>
    <property type="match status" value="2"/>
</dbReference>
<dbReference type="InterPro" id="IPR013655">
    <property type="entry name" value="PAS_fold_3"/>
</dbReference>
<evidence type="ECO:0000256" key="16">
    <source>
        <dbReference type="PROSITE-ProRule" id="PRU00110"/>
    </source>
</evidence>
<keyword evidence="6" id="KW-0808">Transferase</keyword>
<dbReference type="InterPro" id="IPR036890">
    <property type="entry name" value="HATPase_C_sf"/>
</dbReference>
<dbReference type="SMART" id="SM00062">
    <property type="entry name" value="PBPb"/>
    <property type="match status" value="4"/>
</dbReference>
<dbReference type="InterPro" id="IPR013656">
    <property type="entry name" value="PAS_4"/>
</dbReference>
<evidence type="ECO:0000256" key="5">
    <source>
        <dbReference type="ARBA" id="ARBA00022553"/>
    </source>
</evidence>
<dbReference type="FunFam" id="3.30.565.10:FF:000010">
    <property type="entry name" value="Sensor histidine kinase RcsC"/>
    <property type="match status" value="1"/>
</dbReference>
<dbReference type="NCBIfam" id="TIGR00229">
    <property type="entry name" value="sensory_box"/>
    <property type="match status" value="1"/>
</dbReference>
<evidence type="ECO:0000256" key="18">
    <source>
        <dbReference type="SAM" id="Phobius"/>
    </source>
</evidence>
<dbReference type="GO" id="GO:0005524">
    <property type="term" value="F:ATP binding"/>
    <property type="evidence" value="ECO:0007669"/>
    <property type="project" value="UniProtKB-KW"/>
</dbReference>
<dbReference type="CDD" id="cd17546">
    <property type="entry name" value="REC_hyHK_CKI1_RcsC-like"/>
    <property type="match status" value="2"/>
</dbReference>
<evidence type="ECO:0000259" key="19">
    <source>
        <dbReference type="PROSITE" id="PS50109"/>
    </source>
</evidence>
<feature type="modified residue" description="Phosphohistidine" evidence="16">
    <location>
        <position position="2733"/>
    </location>
</feature>
<keyword evidence="9 24" id="KW-0418">Kinase</keyword>
<dbReference type="EMBL" id="LVJN01000021">
    <property type="protein sequence ID" value="OSM00274.1"/>
    <property type="molecule type" value="Genomic_DNA"/>
</dbReference>
<dbReference type="Pfam" id="PF00512">
    <property type="entry name" value="HisKA"/>
    <property type="match status" value="1"/>
</dbReference>
<dbReference type="PRINTS" id="PR00344">
    <property type="entry name" value="BCTRLSENSOR"/>
</dbReference>
<comment type="caution">
    <text evidence="24">The sequence shown here is derived from an EMBL/GenBank/DDBJ whole genome shotgun (WGS) entry which is preliminary data.</text>
</comment>
<dbReference type="InterPro" id="IPR008207">
    <property type="entry name" value="Sig_transdc_His_kin_Hpt_dom"/>
</dbReference>
<evidence type="ECO:0000256" key="17">
    <source>
        <dbReference type="PROSITE-ProRule" id="PRU00169"/>
    </source>
</evidence>
<evidence type="ECO:0000256" key="8">
    <source>
        <dbReference type="ARBA" id="ARBA00022741"/>
    </source>
</evidence>
<dbReference type="Pfam" id="PF09084">
    <property type="entry name" value="NMT1"/>
    <property type="match status" value="1"/>
</dbReference>
<keyword evidence="7 18" id="KW-0812">Transmembrane</keyword>
<dbReference type="SMART" id="SM00387">
    <property type="entry name" value="HATPase_c"/>
    <property type="match status" value="1"/>
</dbReference>
<dbReference type="Gene3D" id="1.10.287.130">
    <property type="match status" value="1"/>
</dbReference>
<dbReference type="PANTHER" id="PTHR45339">
    <property type="entry name" value="HYBRID SIGNAL TRANSDUCTION HISTIDINE KINASE J"/>
    <property type="match status" value="1"/>
</dbReference>
<evidence type="ECO:0000256" key="15">
    <source>
        <dbReference type="ARBA" id="ARBA00068150"/>
    </source>
</evidence>
<dbReference type="Gene3D" id="3.30.450.20">
    <property type="entry name" value="PAS domain"/>
    <property type="match status" value="3"/>
</dbReference>
<evidence type="ECO:0000259" key="22">
    <source>
        <dbReference type="PROSITE" id="PS50113"/>
    </source>
</evidence>
<dbReference type="InterPro" id="IPR005467">
    <property type="entry name" value="His_kinase_dom"/>
</dbReference>
<dbReference type="InterPro" id="IPR015168">
    <property type="entry name" value="SsuA/THI5"/>
</dbReference>
<feature type="transmembrane region" description="Helical" evidence="18">
    <location>
        <begin position="1689"/>
        <end position="1710"/>
    </location>
</feature>
<dbReference type="Gene3D" id="3.40.50.2300">
    <property type="match status" value="2"/>
</dbReference>
<feature type="domain" description="PAC" evidence="22">
    <location>
        <begin position="1940"/>
        <end position="1991"/>
    </location>
</feature>
<evidence type="ECO:0000256" key="11">
    <source>
        <dbReference type="ARBA" id="ARBA00022989"/>
    </source>
</evidence>
<evidence type="ECO:0000256" key="6">
    <source>
        <dbReference type="ARBA" id="ARBA00022679"/>
    </source>
</evidence>
<evidence type="ECO:0000256" key="12">
    <source>
        <dbReference type="ARBA" id="ARBA00023012"/>
    </source>
</evidence>
<evidence type="ECO:0000259" key="20">
    <source>
        <dbReference type="PROSITE" id="PS50110"/>
    </source>
</evidence>
<dbReference type="SMART" id="SM00091">
    <property type="entry name" value="PAS"/>
    <property type="match status" value="2"/>
</dbReference>
<feature type="domain" description="HPt" evidence="23">
    <location>
        <begin position="2694"/>
        <end position="2790"/>
    </location>
</feature>
<dbReference type="PROSITE" id="PS50112">
    <property type="entry name" value="PAS"/>
    <property type="match status" value="1"/>
</dbReference>
<dbReference type="InterPro" id="IPR000014">
    <property type="entry name" value="PAS"/>
</dbReference>
<evidence type="ECO:0000256" key="3">
    <source>
        <dbReference type="ARBA" id="ARBA00012438"/>
    </source>
</evidence>
<feature type="transmembrane region" description="Helical" evidence="18">
    <location>
        <begin position="1335"/>
        <end position="1355"/>
    </location>
</feature>
<dbReference type="InterPro" id="IPR035965">
    <property type="entry name" value="PAS-like_dom_sf"/>
</dbReference>
<dbReference type="STRING" id="1434232.MAIT1_00753"/>
<evidence type="ECO:0000256" key="13">
    <source>
        <dbReference type="ARBA" id="ARBA00023136"/>
    </source>
</evidence>
<dbReference type="SMART" id="SM00388">
    <property type="entry name" value="HisKA"/>
    <property type="match status" value="1"/>
</dbReference>
<dbReference type="SUPFAM" id="SSF53850">
    <property type="entry name" value="Periplasmic binding protein-like II"/>
    <property type="match status" value="5"/>
</dbReference>
<dbReference type="CDD" id="cd00082">
    <property type="entry name" value="HisKA"/>
    <property type="match status" value="1"/>
</dbReference>
<dbReference type="Pfam" id="PF01627">
    <property type="entry name" value="Hpt"/>
    <property type="match status" value="1"/>
</dbReference>
<accession>A0A1Y2K0E5</accession>
<feature type="domain" description="PAS" evidence="21">
    <location>
        <begin position="1867"/>
        <end position="1937"/>
    </location>
</feature>
<dbReference type="InterPro" id="IPR036097">
    <property type="entry name" value="HisK_dim/P_sf"/>
</dbReference>
<dbReference type="CDD" id="cd01007">
    <property type="entry name" value="PBP2_BvgS_HisK_like"/>
    <property type="match status" value="4"/>
</dbReference>
<evidence type="ECO:0000259" key="21">
    <source>
        <dbReference type="PROSITE" id="PS50112"/>
    </source>
</evidence>
<keyword evidence="8" id="KW-0547">Nucleotide-binding</keyword>
<reference evidence="24 25" key="1">
    <citation type="journal article" date="2016" name="BMC Genomics">
        <title>Combined genomic and structural analyses of a cultured magnetotactic bacterium reveals its niche adaptation to a dynamic environment.</title>
        <authorList>
            <person name="Araujo A.C."/>
            <person name="Morillo V."/>
            <person name="Cypriano J."/>
            <person name="Teixeira L.C."/>
            <person name="Leao P."/>
            <person name="Lyra S."/>
            <person name="Almeida L.G."/>
            <person name="Bazylinski D.A."/>
            <person name="Vasconcellos A.T."/>
            <person name="Abreu F."/>
            <person name="Lins U."/>
        </authorList>
    </citation>
    <scope>NUCLEOTIDE SEQUENCE [LARGE SCALE GENOMIC DNA]</scope>
    <source>
        <strain evidence="24 25">IT-1</strain>
    </source>
</reference>
<dbReference type="InterPro" id="IPR003661">
    <property type="entry name" value="HisK_dim/P_dom"/>
</dbReference>
<feature type="domain" description="Response regulatory" evidence="20">
    <location>
        <begin position="2536"/>
        <end position="2652"/>
    </location>
</feature>
<dbReference type="SUPFAM" id="SSF47226">
    <property type="entry name" value="Histidine-containing phosphotransfer domain, HPT domain"/>
    <property type="match status" value="1"/>
</dbReference>
<feature type="domain" description="PAC" evidence="22">
    <location>
        <begin position="2074"/>
        <end position="2127"/>
    </location>
</feature>
<evidence type="ECO:0000256" key="7">
    <source>
        <dbReference type="ARBA" id="ARBA00022692"/>
    </source>
</evidence>
<dbReference type="SUPFAM" id="SSF52172">
    <property type="entry name" value="CheY-like"/>
    <property type="match status" value="2"/>
</dbReference>